<keyword evidence="4" id="KW-0474">Menaquinone biosynthesis</keyword>
<organism evidence="6 7">
    <name type="scientific">Mycolicibacter algericus</name>
    <name type="common">Mycobacterium algericum</name>
    <dbReference type="NCBI Taxonomy" id="1288388"/>
    <lineage>
        <taxon>Bacteria</taxon>
        <taxon>Bacillati</taxon>
        <taxon>Actinomycetota</taxon>
        <taxon>Actinomycetes</taxon>
        <taxon>Mycobacteriales</taxon>
        <taxon>Mycobacteriaceae</taxon>
        <taxon>Mycolicibacter</taxon>
    </lineage>
</organism>
<dbReference type="NCBIfam" id="NF001241">
    <property type="entry name" value="PRK00216.1-2"/>
    <property type="match status" value="1"/>
</dbReference>
<feature type="binding site" evidence="4">
    <location>
        <position position="104"/>
    </location>
    <ligand>
        <name>S-adenosyl-L-methionine</name>
        <dbReference type="ChEBI" id="CHEBI:59789"/>
    </ligand>
</feature>
<feature type="binding site" evidence="4">
    <location>
        <position position="122"/>
    </location>
    <ligand>
        <name>S-adenosyl-L-methionine</name>
        <dbReference type="ChEBI" id="CHEBI:59789"/>
    </ligand>
</feature>
<dbReference type="Proteomes" id="UP000465305">
    <property type="component" value="Unassembled WGS sequence"/>
</dbReference>
<evidence type="ECO:0000313" key="6">
    <source>
        <dbReference type="EMBL" id="GFG87867.1"/>
    </source>
</evidence>
<dbReference type="NCBIfam" id="TIGR01934">
    <property type="entry name" value="MenG_MenH_UbiE"/>
    <property type="match status" value="1"/>
</dbReference>
<evidence type="ECO:0000256" key="2">
    <source>
        <dbReference type="ARBA" id="ARBA00022679"/>
    </source>
</evidence>
<dbReference type="Gene3D" id="3.40.50.150">
    <property type="entry name" value="Vaccinia Virus protein VP39"/>
    <property type="match status" value="1"/>
</dbReference>
<comment type="catalytic activity">
    <reaction evidence="4">
        <text>a 2-demethylmenaquinol + S-adenosyl-L-methionine = a menaquinol + S-adenosyl-L-homocysteine + H(+)</text>
        <dbReference type="Rhea" id="RHEA:42640"/>
        <dbReference type="Rhea" id="RHEA-COMP:9539"/>
        <dbReference type="Rhea" id="RHEA-COMP:9563"/>
        <dbReference type="ChEBI" id="CHEBI:15378"/>
        <dbReference type="ChEBI" id="CHEBI:18151"/>
        <dbReference type="ChEBI" id="CHEBI:55437"/>
        <dbReference type="ChEBI" id="CHEBI:57856"/>
        <dbReference type="ChEBI" id="CHEBI:59789"/>
        <dbReference type="EC" id="2.1.1.163"/>
    </reaction>
</comment>
<protein>
    <recommendedName>
        <fullName evidence="4">Demethylmenaquinone methyltransferase</fullName>
        <ecNumber evidence="4">2.1.1.163</ecNumber>
    </recommendedName>
</protein>
<dbReference type="GO" id="GO:0032259">
    <property type="term" value="P:methylation"/>
    <property type="evidence" value="ECO:0007669"/>
    <property type="project" value="UniProtKB-KW"/>
</dbReference>
<feature type="binding site" evidence="4">
    <location>
        <begin position="142"/>
        <end position="143"/>
    </location>
    <ligand>
        <name>S-adenosyl-L-methionine</name>
        <dbReference type="ChEBI" id="CHEBI:59789"/>
    </ligand>
</feature>
<dbReference type="CDD" id="cd02440">
    <property type="entry name" value="AdoMet_MTases"/>
    <property type="match status" value="1"/>
</dbReference>
<dbReference type="InterPro" id="IPR023576">
    <property type="entry name" value="UbiE/COQ5_MeTrFase_CS"/>
</dbReference>
<keyword evidence="1 4" id="KW-0489">Methyltransferase</keyword>
<dbReference type="PANTHER" id="PTHR43591">
    <property type="entry name" value="METHYLTRANSFERASE"/>
    <property type="match status" value="1"/>
</dbReference>
<feature type="region of interest" description="Disordered" evidence="5">
    <location>
        <begin position="1"/>
        <end position="29"/>
    </location>
</feature>
<dbReference type="GO" id="GO:0043770">
    <property type="term" value="F:demethylmenaquinone methyltransferase activity"/>
    <property type="evidence" value="ECO:0007669"/>
    <property type="project" value="UniProtKB-UniRule"/>
</dbReference>
<dbReference type="AlphaFoldDB" id="A0A7I9YGS2"/>
<dbReference type="PROSITE" id="PS51608">
    <property type="entry name" value="SAM_MT_UBIE"/>
    <property type="match status" value="1"/>
</dbReference>
<evidence type="ECO:0000256" key="3">
    <source>
        <dbReference type="ARBA" id="ARBA00022691"/>
    </source>
</evidence>
<comment type="function">
    <text evidence="4">Methyltransferase required for the conversion of demethylmenaquinol (DMKH2) to menaquinol (MKH2).</text>
</comment>
<dbReference type="InterPro" id="IPR029063">
    <property type="entry name" value="SAM-dependent_MTases_sf"/>
</dbReference>
<dbReference type="PROSITE" id="PS01183">
    <property type="entry name" value="UBIE_1"/>
    <property type="match status" value="1"/>
</dbReference>
<dbReference type="HAMAP" id="MF_01813">
    <property type="entry name" value="MenG_UbiE_methyltr"/>
    <property type="match status" value="1"/>
</dbReference>
<dbReference type="GO" id="GO:0009234">
    <property type="term" value="P:menaquinone biosynthetic process"/>
    <property type="evidence" value="ECO:0007669"/>
    <property type="project" value="UniProtKB-UniRule"/>
</dbReference>
<comment type="pathway">
    <text evidence="4">Quinol/quinone metabolism; menaquinone biosynthesis; menaquinol from 1,4-dihydroxy-2-naphthoate: step 2/2.</text>
</comment>
<dbReference type="PANTHER" id="PTHR43591:SF24">
    <property type="entry name" value="2-METHOXY-6-POLYPRENYL-1,4-BENZOQUINOL METHYLASE, MITOCHONDRIAL"/>
    <property type="match status" value="1"/>
</dbReference>
<comment type="caution">
    <text evidence="6">The sequence shown here is derived from an EMBL/GenBank/DDBJ whole genome shotgun (WGS) entry which is preliminary data.</text>
</comment>
<accession>A0A7I9YGS2</accession>
<keyword evidence="3 4" id="KW-0949">S-adenosyl-L-methionine</keyword>
<dbReference type="EC" id="2.1.1.163" evidence="4"/>
<dbReference type="EMBL" id="BLKY01000001">
    <property type="protein sequence ID" value="GFG87867.1"/>
    <property type="molecule type" value="Genomic_DNA"/>
</dbReference>
<dbReference type="Pfam" id="PF01209">
    <property type="entry name" value="Ubie_methyltran"/>
    <property type="match status" value="1"/>
</dbReference>
<evidence type="ECO:0000313" key="7">
    <source>
        <dbReference type="Proteomes" id="UP000465305"/>
    </source>
</evidence>
<evidence type="ECO:0000256" key="1">
    <source>
        <dbReference type="ARBA" id="ARBA00022603"/>
    </source>
</evidence>
<gene>
    <name evidence="4 6" type="primary">menG</name>
    <name evidence="6" type="ORF">MALGJ_45430</name>
</gene>
<name>A0A7I9YGS2_MYCAL</name>
<keyword evidence="2 4" id="KW-0808">Transferase</keyword>
<dbReference type="InterPro" id="IPR004033">
    <property type="entry name" value="UbiE/COQ5_MeTrFase"/>
</dbReference>
<reference evidence="6 7" key="1">
    <citation type="journal article" date="2019" name="Emerg. Microbes Infect.">
        <title>Comprehensive subspecies identification of 175 nontuberculous mycobacteria species based on 7547 genomic profiles.</title>
        <authorList>
            <person name="Matsumoto Y."/>
            <person name="Kinjo T."/>
            <person name="Motooka D."/>
            <person name="Nabeya D."/>
            <person name="Jung N."/>
            <person name="Uechi K."/>
            <person name="Horii T."/>
            <person name="Iida T."/>
            <person name="Fujita J."/>
            <person name="Nakamura S."/>
        </authorList>
    </citation>
    <scope>NUCLEOTIDE SEQUENCE [LARGE SCALE GENOMIC DNA]</scope>
    <source>
        <strain evidence="6 7">JCM 30723</strain>
    </source>
</reference>
<proteinExistence type="inferred from homology"/>
<sequence length="272" mass="28594">MVPGGSAVAGAANATPNVTSATNVPSQDRIPRTLSEAGSVNPVSRASLDKDPHAVASMFDGVARRYDLTNTVMSLGRDRAWRRATRKALALQPGEKVLDLAAGTAVSTVELAKSGAWCVAADFSVGMLAAGHKRDVPKVAGDATKLPFGDAVFDAVTISFGLRNVVDHVAGLREMARVTKAGGRLVVCEFSTPRIPVFATAYKEYLMRALPAVARAVSSNPEAYVYLAESIRAWPDQAALAEQIGQAGWSDVGWRNLTGGIVALHSARKLPA</sequence>
<feature type="compositionally biased region" description="Polar residues" evidence="5">
    <location>
        <begin position="14"/>
        <end position="26"/>
    </location>
</feature>
<evidence type="ECO:0000256" key="4">
    <source>
        <dbReference type="HAMAP-Rule" id="MF_01813"/>
    </source>
</evidence>
<dbReference type="SUPFAM" id="SSF53335">
    <property type="entry name" value="S-adenosyl-L-methionine-dependent methyltransferases"/>
    <property type="match status" value="1"/>
</dbReference>
<feature type="binding site" evidence="4">
    <location>
        <position position="159"/>
    </location>
    <ligand>
        <name>S-adenosyl-L-methionine</name>
        <dbReference type="ChEBI" id="CHEBI:59789"/>
    </ligand>
</feature>
<dbReference type="UniPathway" id="UPA00079">
    <property type="reaction ID" value="UER00169"/>
</dbReference>
<comment type="similarity">
    <text evidence="4">Belongs to the class I-like SAM-binding methyltransferase superfamily. MenG/UbiE family.</text>
</comment>
<evidence type="ECO:0000256" key="5">
    <source>
        <dbReference type="SAM" id="MobiDB-lite"/>
    </source>
</evidence>